<dbReference type="InterPro" id="IPR000772">
    <property type="entry name" value="Ricin_B_lectin"/>
</dbReference>
<sequence length="437" mass="47218">MGNAPSTSNPNSPRRRIAQLGRSSTSTSTSTISHLIPGAEPSSPEQHIAIAEPEHRKSLEHITPAHELVHVATLVEDDEDEPASLEHRPSGEVARFLEDSLEGGATPKPARKEELDGEEADVGESCSRSDDLIDLEAGIQFGGYDVEDIQELAGPAPTSADDIEAPVSSGPYAPENVHVSPTGLTEGTHDGELEDRNHKRADEGLSLHVADELGEHAQDRLSQAPEPQQQHSLDYVSSRWTPGVYILINMKSGTALDLAGHNEKSVIGWPNHGGPNQQWEFVPSGQGFTVRSAASPPDPGLYLTIKESVRDGAELDVCEFPMSWRVQQDEATEALRISWAHTDYVLGLENEGDASPGAKAELRKAQPSDPSQMWKFVQCPSAHATQGRVTRAVTQPFATETVIVSEDQDCTTVTRTVMTTTVETITTVTRVAHARHG</sequence>
<evidence type="ECO:0000313" key="4">
    <source>
        <dbReference type="Proteomes" id="UP000016930"/>
    </source>
</evidence>
<accession>M2QZ20</accession>
<dbReference type="CDD" id="cd23422">
    <property type="entry name" value="beta-trefoil_Ricin_MPL_CNL"/>
    <property type="match status" value="1"/>
</dbReference>
<dbReference type="HOGENOM" id="CLU_664181_0_0_1"/>
<dbReference type="SUPFAM" id="SSF50370">
    <property type="entry name" value="Ricin B-like lectins"/>
    <property type="match status" value="1"/>
</dbReference>
<feature type="compositionally biased region" description="Low complexity" evidence="1">
    <location>
        <begin position="23"/>
        <end position="33"/>
    </location>
</feature>
<name>M2QZ20_CERS8</name>
<protein>
    <submittedName>
        <fullName evidence="3">Carbohydrate-binding module family 13 protein</fullName>
    </submittedName>
</protein>
<feature type="compositionally biased region" description="Polar residues" evidence="1">
    <location>
        <begin position="1"/>
        <end position="12"/>
    </location>
</feature>
<dbReference type="OrthoDB" id="3228793at2759"/>
<gene>
    <name evidence="3" type="ORF">CERSUDRAFT_119987</name>
</gene>
<dbReference type="InterPro" id="IPR035992">
    <property type="entry name" value="Ricin_B-like_lectins"/>
</dbReference>
<keyword evidence="4" id="KW-1185">Reference proteome</keyword>
<dbReference type="AlphaFoldDB" id="M2QZ20"/>
<dbReference type="Gene3D" id="2.80.10.50">
    <property type="match status" value="1"/>
</dbReference>
<feature type="region of interest" description="Disordered" evidence="1">
    <location>
        <begin position="77"/>
        <end position="127"/>
    </location>
</feature>
<dbReference type="Pfam" id="PF14200">
    <property type="entry name" value="RicinB_lectin_2"/>
    <property type="match status" value="1"/>
</dbReference>
<evidence type="ECO:0000313" key="3">
    <source>
        <dbReference type="EMBL" id="EMD31177.1"/>
    </source>
</evidence>
<proteinExistence type="predicted"/>
<organism evidence="3 4">
    <name type="scientific">Ceriporiopsis subvermispora (strain B)</name>
    <name type="common">White-rot fungus</name>
    <name type="synonym">Gelatoporia subvermispora</name>
    <dbReference type="NCBI Taxonomy" id="914234"/>
    <lineage>
        <taxon>Eukaryota</taxon>
        <taxon>Fungi</taxon>
        <taxon>Dikarya</taxon>
        <taxon>Basidiomycota</taxon>
        <taxon>Agaricomycotina</taxon>
        <taxon>Agaricomycetes</taxon>
        <taxon>Polyporales</taxon>
        <taxon>Gelatoporiaceae</taxon>
        <taxon>Gelatoporia</taxon>
    </lineage>
</organism>
<dbReference type="Proteomes" id="UP000016930">
    <property type="component" value="Unassembled WGS sequence"/>
</dbReference>
<evidence type="ECO:0000259" key="2">
    <source>
        <dbReference type="Pfam" id="PF14200"/>
    </source>
</evidence>
<feature type="domain" description="Ricin B lectin" evidence="2">
    <location>
        <begin position="229"/>
        <end position="315"/>
    </location>
</feature>
<dbReference type="EMBL" id="KB445822">
    <property type="protein sequence ID" value="EMD31177.1"/>
    <property type="molecule type" value="Genomic_DNA"/>
</dbReference>
<feature type="compositionally biased region" description="Basic and acidic residues" evidence="1">
    <location>
        <begin position="84"/>
        <end position="98"/>
    </location>
</feature>
<feature type="region of interest" description="Disordered" evidence="1">
    <location>
        <begin position="155"/>
        <end position="194"/>
    </location>
</feature>
<reference evidence="3 4" key="1">
    <citation type="journal article" date="2012" name="Proc. Natl. Acad. Sci. U.S.A.">
        <title>Comparative genomics of Ceriporiopsis subvermispora and Phanerochaete chrysosporium provide insight into selective ligninolysis.</title>
        <authorList>
            <person name="Fernandez-Fueyo E."/>
            <person name="Ruiz-Duenas F.J."/>
            <person name="Ferreira P."/>
            <person name="Floudas D."/>
            <person name="Hibbett D.S."/>
            <person name="Canessa P."/>
            <person name="Larrondo L.F."/>
            <person name="James T.Y."/>
            <person name="Seelenfreund D."/>
            <person name="Lobos S."/>
            <person name="Polanco R."/>
            <person name="Tello M."/>
            <person name="Honda Y."/>
            <person name="Watanabe T."/>
            <person name="Watanabe T."/>
            <person name="Ryu J.S."/>
            <person name="Kubicek C.P."/>
            <person name="Schmoll M."/>
            <person name="Gaskell J."/>
            <person name="Hammel K.E."/>
            <person name="St John F.J."/>
            <person name="Vanden Wymelenberg A."/>
            <person name="Sabat G."/>
            <person name="Splinter BonDurant S."/>
            <person name="Syed K."/>
            <person name="Yadav J.S."/>
            <person name="Doddapaneni H."/>
            <person name="Subramanian V."/>
            <person name="Lavin J.L."/>
            <person name="Oguiza J.A."/>
            <person name="Perez G."/>
            <person name="Pisabarro A.G."/>
            <person name="Ramirez L."/>
            <person name="Santoyo F."/>
            <person name="Master E."/>
            <person name="Coutinho P.M."/>
            <person name="Henrissat B."/>
            <person name="Lombard V."/>
            <person name="Magnuson J.K."/>
            <person name="Kuees U."/>
            <person name="Hori C."/>
            <person name="Igarashi K."/>
            <person name="Samejima M."/>
            <person name="Held B.W."/>
            <person name="Barry K.W."/>
            <person name="LaButti K.M."/>
            <person name="Lapidus A."/>
            <person name="Lindquist E.A."/>
            <person name="Lucas S.M."/>
            <person name="Riley R."/>
            <person name="Salamov A.A."/>
            <person name="Hoffmeister D."/>
            <person name="Schwenk D."/>
            <person name="Hadar Y."/>
            <person name="Yarden O."/>
            <person name="de Vries R.P."/>
            <person name="Wiebenga A."/>
            <person name="Stenlid J."/>
            <person name="Eastwood D."/>
            <person name="Grigoriev I.V."/>
            <person name="Berka R.M."/>
            <person name="Blanchette R.A."/>
            <person name="Kersten P."/>
            <person name="Martinez A.T."/>
            <person name="Vicuna R."/>
            <person name="Cullen D."/>
        </authorList>
    </citation>
    <scope>NUCLEOTIDE SEQUENCE [LARGE SCALE GENOMIC DNA]</scope>
    <source>
        <strain evidence="3 4">B</strain>
    </source>
</reference>
<evidence type="ECO:0000256" key="1">
    <source>
        <dbReference type="SAM" id="MobiDB-lite"/>
    </source>
</evidence>
<feature type="region of interest" description="Disordered" evidence="1">
    <location>
        <begin position="1"/>
        <end position="48"/>
    </location>
</feature>